<evidence type="ECO:0000256" key="7">
    <source>
        <dbReference type="ARBA" id="ARBA00047303"/>
    </source>
</evidence>
<dbReference type="Proteomes" id="UP001258017">
    <property type="component" value="Unassembled WGS sequence"/>
</dbReference>
<keyword evidence="9" id="KW-1185">Reference proteome</keyword>
<dbReference type="InterPro" id="IPR044917">
    <property type="entry name" value="PRIMPOL"/>
</dbReference>
<dbReference type="GO" id="GO:0003682">
    <property type="term" value="F:chromatin binding"/>
    <property type="evidence" value="ECO:0007669"/>
    <property type="project" value="TreeGrafter"/>
</dbReference>
<keyword evidence="3" id="KW-0548">Nucleotidyltransferase</keyword>
<dbReference type="GO" id="GO:0042276">
    <property type="term" value="P:error-prone translesion synthesis"/>
    <property type="evidence" value="ECO:0007669"/>
    <property type="project" value="InterPro"/>
</dbReference>
<reference evidence="8" key="1">
    <citation type="submission" date="2021-08" db="EMBL/GenBank/DDBJ databases">
        <authorList>
            <person name="Misof B."/>
            <person name="Oliver O."/>
            <person name="Podsiadlowski L."/>
            <person name="Donath A."/>
            <person name="Peters R."/>
            <person name="Mayer C."/>
            <person name="Rust J."/>
            <person name="Gunkel S."/>
            <person name="Lesny P."/>
            <person name="Martin S."/>
            <person name="Oeyen J.P."/>
            <person name="Petersen M."/>
            <person name="Panagiotis P."/>
            <person name="Wilbrandt J."/>
            <person name="Tanja T."/>
        </authorList>
    </citation>
    <scope>NUCLEOTIDE SEQUENCE</scope>
    <source>
        <strain evidence="8">GBR_01_08_01A</strain>
        <tissue evidence="8">Thorax + abdomen</tissue>
    </source>
</reference>
<keyword evidence="3" id="KW-0239">DNA-directed DNA polymerase</keyword>
<organism evidence="8 9">
    <name type="scientific">Odynerus spinipes</name>
    <dbReference type="NCBI Taxonomy" id="1348599"/>
    <lineage>
        <taxon>Eukaryota</taxon>
        <taxon>Metazoa</taxon>
        <taxon>Ecdysozoa</taxon>
        <taxon>Arthropoda</taxon>
        <taxon>Hexapoda</taxon>
        <taxon>Insecta</taxon>
        <taxon>Pterygota</taxon>
        <taxon>Neoptera</taxon>
        <taxon>Endopterygota</taxon>
        <taxon>Hymenoptera</taxon>
        <taxon>Apocrita</taxon>
        <taxon>Aculeata</taxon>
        <taxon>Vespoidea</taxon>
        <taxon>Vespidae</taxon>
        <taxon>Eumeninae</taxon>
        <taxon>Odynerus</taxon>
    </lineage>
</organism>
<dbReference type="EC" id="2.7.7.102" evidence="6"/>
<dbReference type="PANTHER" id="PTHR31399">
    <property type="entry name" value="DNA-DIRECTED PRIMASE / POLYMERASE PROTEIN"/>
    <property type="match status" value="1"/>
</dbReference>
<evidence type="ECO:0000313" key="9">
    <source>
        <dbReference type="Proteomes" id="UP001258017"/>
    </source>
</evidence>
<dbReference type="GO" id="GO:0005759">
    <property type="term" value="C:mitochondrial matrix"/>
    <property type="evidence" value="ECO:0007669"/>
    <property type="project" value="TreeGrafter"/>
</dbReference>
<keyword evidence="3" id="KW-0808">Transferase</keyword>
<sequence length="423" mass="50164">MKTLEPKKFYGENLAKLKATYRTKKVQNKLHVNNLNIMPDHILGPPKFWAEFYKQAEALAEATKHSNDSEMFCTFVYEQNNGTRKFVVAHPEVYWWYYKDRPPETRCSYEIIPDGAPCCLYVDLEFLFELNHESNGPRMTNTLIDILSAFMLKEWRLPCNRSNIINLDSTNKEKFSRHLIFAIKDVAFRDNFHVGRFMKYVCMEITNYLATAETQHDILSTWDKSNIEELFVNTKNGRKLFIDTGVYTKNRHFRIYKSTKWAYFPQKKDLTLFDFSNGEAQIKRHFNKDQRQQISIKDHNTSSQYPEIDKYILNIIKPGKIRVCKYNEWLRILTYEICGYRYCENIGRWHKSNNIFLIVDLNKKFMYQKCHDEECSGFISSPKKLPEEVSFQLDSEDEIFMSSAILAEEVDFINDSFNKETNT</sequence>
<evidence type="ECO:0000256" key="6">
    <source>
        <dbReference type="ARBA" id="ARBA00044768"/>
    </source>
</evidence>
<evidence type="ECO:0000256" key="1">
    <source>
        <dbReference type="ARBA" id="ARBA00009762"/>
    </source>
</evidence>
<dbReference type="GO" id="GO:0009411">
    <property type="term" value="P:response to UV"/>
    <property type="evidence" value="ECO:0007669"/>
    <property type="project" value="TreeGrafter"/>
</dbReference>
<comment type="catalytic activity">
    <reaction evidence="5">
        <text>ssDNA + n NTP = ssDNA/pppN(pN)n-1 hybrid + (n-1) diphosphate.</text>
        <dbReference type="EC" id="2.7.7.102"/>
    </reaction>
</comment>
<protein>
    <recommendedName>
        <fullName evidence="4">DNA-directed primase/polymerase protein</fullName>
        <ecNumber evidence="6">2.7.7.102</ecNumber>
        <ecNumber evidence="2">2.7.7.7</ecNumber>
    </recommendedName>
</protein>
<dbReference type="AlphaFoldDB" id="A0AAD9VLS9"/>
<comment type="caution">
    <text evidence="8">The sequence shown here is derived from an EMBL/GenBank/DDBJ whole genome shotgun (WGS) entry which is preliminary data.</text>
</comment>
<evidence type="ECO:0000256" key="4">
    <source>
        <dbReference type="ARBA" id="ARBA00026139"/>
    </source>
</evidence>
<evidence type="ECO:0000256" key="2">
    <source>
        <dbReference type="ARBA" id="ARBA00012417"/>
    </source>
</evidence>
<gene>
    <name evidence="8" type="ORF">KPH14_002719</name>
</gene>
<comment type="catalytic activity">
    <reaction evidence="7">
        <text>DNA(n) + a 2'-deoxyribonucleoside 5'-triphosphate = DNA(n+1) + diphosphate</text>
        <dbReference type="Rhea" id="RHEA:22508"/>
        <dbReference type="Rhea" id="RHEA-COMP:17339"/>
        <dbReference type="Rhea" id="RHEA-COMP:17340"/>
        <dbReference type="ChEBI" id="CHEBI:33019"/>
        <dbReference type="ChEBI" id="CHEBI:61560"/>
        <dbReference type="ChEBI" id="CHEBI:173112"/>
        <dbReference type="EC" id="2.7.7.7"/>
    </reaction>
    <physiologicalReaction direction="left-to-right" evidence="7">
        <dbReference type="Rhea" id="RHEA:22509"/>
    </physiologicalReaction>
</comment>
<dbReference type="PANTHER" id="PTHR31399:SF0">
    <property type="entry name" value="DNA-DIRECTED PRIMASE_POLYMERASE PROTEIN"/>
    <property type="match status" value="1"/>
</dbReference>
<reference evidence="8" key="2">
    <citation type="journal article" date="2023" name="Commun. Biol.">
        <title>Intrasexual cuticular hydrocarbon dimorphism in a wasp sheds light on hydrocarbon biosynthesis genes in Hymenoptera.</title>
        <authorList>
            <person name="Moris V.C."/>
            <person name="Podsiadlowski L."/>
            <person name="Martin S."/>
            <person name="Oeyen J.P."/>
            <person name="Donath A."/>
            <person name="Petersen M."/>
            <person name="Wilbrandt J."/>
            <person name="Misof B."/>
            <person name="Liedtke D."/>
            <person name="Thamm M."/>
            <person name="Scheiner R."/>
            <person name="Schmitt T."/>
            <person name="Niehuis O."/>
        </authorList>
    </citation>
    <scope>NUCLEOTIDE SEQUENCE</scope>
    <source>
        <strain evidence="8">GBR_01_08_01A</strain>
    </source>
</reference>
<accession>A0AAD9VLS9</accession>
<dbReference type="Pfam" id="PF03121">
    <property type="entry name" value="Herpes_UL52"/>
    <property type="match status" value="1"/>
</dbReference>
<evidence type="ECO:0000256" key="5">
    <source>
        <dbReference type="ARBA" id="ARBA00044677"/>
    </source>
</evidence>
<dbReference type="GO" id="GO:0031297">
    <property type="term" value="P:replication fork processing"/>
    <property type="evidence" value="ECO:0007669"/>
    <property type="project" value="TreeGrafter"/>
</dbReference>
<evidence type="ECO:0000256" key="3">
    <source>
        <dbReference type="ARBA" id="ARBA00022932"/>
    </source>
</evidence>
<dbReference type="GO" id="GO:0003887">
    <property type="term" value="F:DNA-directed DNA polymerase activity"/>
    <property type="evidence" value="ECO:0007669"/>
    <property type="project" value="UniProtKB-KW"/>
</dbReference>
<evidence type="ECO:0000313" key="8">
    <source>
        <dbReference type="EMBL" id="KAK2579199.1"/>
    </source>
</evidence>
<proteinExistence type="inferred from homology"/>
<dbReference type="GO" id="GO:0005634">
    <property type="term" value="C:nucleus"/>
    <property type="evidence" value="ECO:0007669"/>
    <property type="project" value="TreeGrafter"/>
</dbReference>
<dbReference type="EMBL" id="JAIFRP010000097">
    <property type="protein sequence ID" value="KAK2579199.1"/>
    <property type="molecule type" value="Genomic_DNA"/>
</dbReference>
<name>A0AAD9VLS9_9HYME</name>
<dbReference type="GO" id="GO:0006264">
    <property type="term" value="P:mitochondrial DNA replication"/>
    <property type="evidence" value="ECO:0007669"/>
    <property type="project" value="TreeGrafter"/>
</dbReference>
<dbReference type="EC" id="2.7.7.7" evidence="2"/>
<comment type="similarity">
    <text evidence="1">Belongs to the eukaryotic-type primase small subunit family.</text>
</comment>